<dbReference type="GO" id="GO:0007200">
    <property type="term" value="P:phospholipase C-activating G protein-coupled receptor signaling pathway"/>
    <property type="evidence" value="ECO:0007669"/>
    <property type="project" value="InterPro"/>
</dbReference>
<dbReference type="GO" id="GO:0005834">
    <property type="term" value="C:heterotrimeric G-protein complex"/>
    <property type="evidence" value="ECO:0007669"/>
    <property type="project" value="InterPro"/>
</dbReference>
<dbReference type="Pfam" id="PF13855">
    <property type="entry name" value="LRR_8"/>
    <property type="match status" value="1"/>
</dbReference>
<gene>
    <name evidence="4" type="ORF">Zmor_022509</name>
</gene>
<evidence type="ECO:0000256" key="3">
    <source>
        <dbReference type="SAM" id="SignalP"/>
    </source>
</evidence>
<comment type="caution">
    <text evidence="4">The sequence shown here is derived from an EMBL/GenBank/DDBJ whole genome shotgun (WGS) entry which is preliminary data.</text>
</comment>
<dbReference type="PROSITE" id="PS51450">
    <property type="entry name" value="LRR"/>
    <property type="match status" value="1"/>
</dbReference>
<dbReference type="GO" id="GO:0031681">
    <property type="term" value="F:G-protein beta-subunit binding"/>
    <property type="evidence" value="ECO:0007669"/>
    <property type="project" value="InterPro"/>
</dbReference>
<dbReference type="InterPro" id="IPR001611">
    <property type="entry name" value="Leu-rich_rpt"/>
</dbReference>
<dbReference type="PANTHER" id="PTHR15936:SF2">
    <property type="entry name" value="GUANINE NUCLEOTIDE-BINDING PROTEIN G(I)_G(S)_G(O) SUBUNIT GAMMA-13"/>
    <property type="match status" value="1"/>
</dbReference>
<dbReference type="PANTHER" id="PTHR15936">
    <property type="entry name" value="GUANINE NUCLEOTIDE-BINDING PROTEIN G I /G S /G O GAMMA-13 SUBUNIT"/>
    <property type="match status" value="1"/>
</dbReference>
<feature type="signal peptide" evidence="3">
    <location>
        <begin position="1"/>
        <end position="19"/>
    </location>
</feature>
<dbReference type="InterPro" id="IPR003591">
    <property type="entry name" value="Leu-rich_rpt_typical-subtyp"/>
</dbReference>
<dbReference type="EMBL" id="JALNTZ010000007">
    <property type="protein sequence ID" value="KAJ3644806.1"/>
    <property type="molecule type" value="Genomic_DNA"/>
</dbReference>
<evidence type="ECO:0000313" key="4">
    <source>
        <dbReference type="EMBL" id="KAJ3644806.1"/>
    </source>
</evidence>
<dbReference type="InterPro" id="IPR032675">
    <property type="entry name" value="LRR_dom_sf"/>
</dbReference>
<dbReference type="Gene3D" id="3.80.10.10">
    <property type="entry name" value="Ribonuclease Inhibitor"/>
    <property type="match status" value="3"/>
</dbReference>
<dbReference type="Proteomes" id="UP001168821">
    <property type="component" value="Unassembled WGS sequence"/>
</dbReference>
<reference evidence="4" key="1">
    <citation type="journal article" date="2023" name="G3 (Bethesda)">
        <title>Whole genome assemblies of Zophobas morio and Tenebrio molitor.</title>
        <authorList>
            <person name="Kaur S."/>
            <person name="Stinson S.A."/>
            <person name="diCenzo G.C."/>
        </authorList>
    </citation>
    <scope>NUCLEOTIDE SEQUENCE</scope>
    <source>
        <strain evidence="4">QUZm001</strain>
    </source>
</reference>
<dbReference type="SMART" id="SM00369">
    <property type="entry name" value="LRR_TYP"/>
    <property type="match status" value="5"/>
</dbReference>
<proteinExistence type="predicted"/>
<sequence length="350" mass="40149">MYQNTVAVAFLCFLKPCIACDFQFDYSTKFGGSSVLKKHYAVKEITVTLPNIYGVSIENENIPRLCCNIFNLKSDVRYVIFDTCLIQQIEEECFSQKIEHLTNQIAITNNKLTSIKAGTFRNLKLEAINLENNLIEVIEDESFLNLTALTILNLSFNNLHALNSRAFMNLPQFGILTLQSNRIRTLQRNALYFFRKNYSQLDMKCNELTYIDKNALDGLVVENFELNLYENKLVSLPEGIFDQHSFSGIDVGRNPLRNQSKHFCSQNCTVQHFFFNCAGLNMESVGESVQNIGDWVEQNNVKLHTDDYCSFKESAKPIIQPWSICKSTGSVKDIWYSAYLEILVILYCMV</sequence>
<evidence type="ECO:0000256" key="2">
    <source>
        <dbReference type="ARBA" id="ARBA00022737"/>
    </source>
</evidence>
<keyword evidence="1" id="KW-0433">Leucine-rich repeat</keyword>
<keyword evidence="5" id="KW-1185">Reference proteome</keyword>
<keyword evidence="2" id="KW-0677">Repeat</keyword>
<dbReference type="GO" id="GO:0050909">
    <property type="term" value="P:sensory perception of taste"/>
    <property type="evidence" value="ECO:0007669"/>
    <property type="project" value="InterPro"/>
</dbReference>
<name>A0AA38HWH2_9CUCU</name>
<evidence type="ECO:0000256" key="1">
    <source>
        <dbReference type="ARBA" id="ARBA00022614"/>
    </source>
</evidence>
<dbReference type="AlphaFoldDB" id="A0AA38HWH2"/>
<dbReference type="InterPro" id="IPR039227">
    <property type="entry name" value="GNG13"/>
</dbReference>
<evidence type="ECO:0000313" key="5">
    <source>
        <dbReference type="Proteomes" id="UP001168821"/>
    </source>
</evidence>
<protein>
    <submittedName>
        <fullName evidence="4">Uncharacterized protein</fullName>
    </submittedName>
</protein>
<feature type="chain" id="PRO_5041273675" evidence="3">
    <location>
        <begin position="20"/>
        <end position="350"/>
    </location>
</feature>
<keyword evidence="3" id="KW-0732">Signal</keyword>
<dbReference type="SUPFAM" id="SSF52058">
    <property type="entry name" value="L domain-like"/>
    <property type="match status" value="1"/>
</dbReference>
<accession>A0AA38HWH2</accession>
<organism evidence="4 5">
    <name type="scientific">Zophobas morio</name>
    <dbReference type="NCBI Taxonomy" id="2755281"/>
    <lineage>
        <taxon>Eukaryota</taxon>
        <taxon>Metazoa</taxon>
        <taxon>Ecdysozoa</taxon>
        <taxon>Arthropoda</taxon>
        <taxon>Hexapoda</taxon>
        <taxon>Insecta</taxon>
        <taxon>Pterygota</taxon>
        <taxon>Neoptera</taxon>
        <taxon>Endopterygota</taxon>
        <taxon>Coleoptera</taxon>
        <taxon>Polyphaga</taxon>
        <taxon>Cucujiformia</taxon>
        <taxon>Tenebrionidae</taxon>
        <taxon>Zophobas</taxon>
    </lineage>
</organism>